<sequence length="215" mass="25131">MKIIKKVLKWFLFFLLIPITYIITSLILTTITIDRKTDTNSLDKSIYLSTNGVHLDIIIPKKDIDSLVLFGIKHNENENYLSFGWGDENFYINTPTWGDLTFTNAFKAMFLQSATLMHVTRYQRKRTDWVEIKVNELELQKLNTYLLHTFESNENGMKIILKNKGYSSMDDFYKSNGSYSCFKTCNSWVNIGFKESGLKSCLWTPFDFGLLDKYQ</sequence>
<evidence type="ECO:0000256" key="1">
    <source>
        <dbReference type="SAM" id="Phobius"/>
    </source>
</evidence>
<dbReference type="OrthoDB" id="211174at2"/>
<feature type="transmembrane region" description="Helical" evidence="1">
    <location>
        <begin position="12"/>
        <end position="33"/>
    </location>
</feature>
<dbReference type="RefSeq" id="WP_091407465.1">
    <property type="nucleotide sequence ID" value="NZ_FOAB01000003.1"/>
</dbReference>
<keyword evidence="1" id="KW-0812">Transmembrane</keyword>
<proteinExistence type="predicted"/>
<keyword evidence="3" id="KW-1185">Reference proteome</keyword>
<dbReference type="Proteomes" id="UP000198521">
    <property type="component" value="Unassembled WGS sequence"/>
</dbReference>
<organism evidence="2 3">
    <name type="scientific">Aquimarina amphilecti</name>
    <dbReference type="NCBI Taxonomy" id="1038014"/>
    <lineage>
        <taxon>Bacteria</taxon>
        <taxon>Pseudomonadati</taxon>
        <taxon>Bacteroidota</taxon>
        <taxon>Flavobacteriia</taxon>
        <taxon>Flavobacteriales</taxon>
        <taxon>Flavobacteriaceae</taxon>
        <taxon>Aquimarina</taxon>
    </lineage>
</organism>
<dbReference type="AlphaFoldDB" id="A0A1H7MF63"/>
<reference evidence="2 3" key="1">
    <citation type="submission" date="2016-10" db="EMBL/GenBank/DDBJ databases">
        <authorList>
            <person name="de Groot N.N."/>
        </authorList>
    </citation>
    <scope>NUCLEOTIDE SEQUENCE [LARGE SCALE GENOMIC DNA]</scope>
    <source>
        <strain evidence="2 3">DSM 25232</strain>
    </source>
</reference>
<accession>A0A1H7MF63</accession>
<dbReference type="Pfam" id="PF09601">
    <property type="entry name" value="DUF2459"/>
    <property type="match status" value="1"/>
</dbReference>
<evidence type="ECO:0000313" key="2">
    <source>
        <dbReference type="EMBL" id="SEL09345.1"/>
    </source>
</evidence>
<evidence type="ECO:0008006" key="4">
    <source>
        <dbReference type="Google" id="ProtNLM"/>
    </source>
</evidence>
<dbReference type="STRING" id="1038014.SAMN04487910_1696"/>
<evidence type="ECO:0000313" key="3">
    <source>
        <dbReference type="Proteomes" id="UP000198521"/>
    </source>
</evidence>
<dbReference type="InterPro" id="IPR011727">
    <property type="entry name" value="CHP02117"/>
</dbReference>
<gene>
    <name evidence="2" type="ORF">SAMN04487910_1696</name>
</gene>
<keyword evidence="1" id="KW-1133">Transmembrane helix</keyword>
<protein>
    <recommendedName>
        <fullName evidence="4">DUF2459 domain-containing protein</fullName>
    </recommendedName>
</protein>
<name>A0A1H7MF63_AQUAM</name>
<keyword evidence="1" id="KW-0472">Membrane</keyword>
<dbReference type="EMBL" id="FOAB01000003">
    <property type="protein sequence ID" value="SEL09345.1"/>
    <property type="molecule type" value="Genomic_DNA"/>
</dbReference>